<accession>A0A3B0VGT9</accession>
<reference evidence="1" key="1">
    <citation type="submission" date="2018-06" db="EMBL/GenBank/DDBJ databases">
        <authorList>
            <person name="Zhirakovskaya E."/>
        </authorList>
    </citation>
    <scope>NUCLEOTIDE SEQUENCE</scope>
</reference>
<dbReference type="PANTHER" id="PTHR43501">
    <property type="entry name" value="CYTOSOL NON-SPECIFIC DIPEPTIDASE"/>
    <property type="match status" value="1"/>
</dbReference>
<dbReference type="GO" id="GO:0006508">
    <property type="term" value="P:proteolysis"/>
    <property type="evidence" value="ECO:0007669"/>
    <property type="project" value="InterPro"/>
</dbReference>
<proteinExistence type="predicted"/>
<name>A0A3B0VGT9_9ZZZZ</name>
<dbReference type="Gene3D" id="3.40.630.10">
    <property type="entry name" value="Zn peptidases"/>
    <property type="match status" value="1"/>
</dbReference>
<evidence type="ECO:0000313" key="1">
    <source>
        <dbReference type="EMBL" id="VAW42151.1"/>
    </source>
</evidence>
<dbReference type="GO" id="GO:0070573">
    <property type="term" value="F:metallodipeptidase activity"/>
    <property type="evidence" value="ECO:0007669"/>
    <property type="project" value="TreeGrafter"/>
</dbReference>
<keyword evidence="1" id="KW-0378">Hydrolase</keyword>
<dbReference type="EMBL" id="UOEW01000345">
    <property type="protein sequence ID" value="VAW42151.1"/>
    <property type="molecule type" value="Genomic_DNA"/>
</dbReference>
<protein>
    <submittedName>
        <fullName evidence="1">Cytosol nonspecific dipeptidase</fullName>
        <ecNumber evidence="1">3.4.13.18</ecNumber>
    </submittedName>
</protein>
<feature type="non-terminal residue" evidence="1">
    <location>
        <position position="75"/>
    </location>
</feature>
<dbReference type="SUPFAM" id="SSF53187">
    <property type="entry name" value="Zn-dependent exopeptidases"/>
    <property type="match status" value="1"/>
</dbReference>
<gene>
    <name evidence="1" type="ORF">MNBD_GAMMA01-714</name>
</gene>
<dbReference type="PANTHER" id="PTHR43501:SF1">
    <property type="entry name" value="CYTOSOL NON-SPECIFIC DIPEPTIDASE"/>
    <property type="match status" value="1"/>
</dbReference>
<keyword evidence="1" id="KW-0645">Protease</keyword>
<organism evidence="1">
    <name type="scientific">hydrothermal vent metagenome</name>
    <dbReference type="NCBI Taxonomy" id="652676"/>
    <lineage>
        <taxon>unclassified sequences</taxon>
        <taxon>metagenomes</taxon>
        <taxon>ecological metagenomes</taxon>
    </lineage>
</organism>
<dbReference type="InterPro" id="IPR001160">
    <property type="entry name" value="Peptidase_M20C"/>
</dbReference>
<dbReference type="AlphaFoldDB" id="A0A3B0VGT9"/>
<dbReference type="GO" id="GO:0005829">
    <property type="term" value="C:cytosol"/>
    <property type="evidence" value="ECO:0007669"/>
    <property type="project" value="TreeGrafter"/>
</dbReference>
<sequence length="75" mass="8406">MNAEIKKLNPNTLWSNFASLNAVPRPSKKEDKVRKFMVDFGAKHKLSTIVDPVGNVIIKKPATKGMETRKTVVLQ</sequence>
<keyword evidence="1" id="KW-0224">Dipeptidase</keyword>
<dbReference type="EC" id="3.4.13.18" evidence="1"/>